<dbReference type="InterPro" id="IPR018225">
    <property type="entry name" value="Transaldolase_AS"/>
</dbReference>
<name>C8PEQ7_9BACT</name>
<evidence type="ECO:0000256" key="8">
    <source>
        <dbReference type="ARBA" id="ARBA00023126"/>
    </source>
</evidence>
<evidence type="ECO:0000256" key="10">
    <source>
        <dbReference type="ARBA" id="ARBA00048810"/>
    </source>
</evidence>
<comment type="pathway">
    <text evidence="3 11">Carbohydrate degradation; pentose phosphate pathway; D-glyceraldehyde 3-phosphate and beta-D-fructose 6-phosphate from D-ribose 5-phosphate and D-xylulose 5-phosphate (non-oxidative stage): step 2/3.</text>
</comment>
<comment type="function">
    <text evidence="1 11">Transaldolase is important for the balance of metabolites in the pentose-phosphate pathway.</text>
</comment>
<dbReference type="Pfam" id="PF00923">
    <property type="entry name" value="TAL_FSA"/>
    <property type="match status" value="1"/>
</dbReference>
<dbReference type="STRING" id="824.CGRAC_0425"/>
<gene>
    <name evidence="11 12" type="primary">tal</name>
    <name evidence="12" type="ORF">CAMGR0001_2546</name>
</gene>
<dbReference type="PIRSF" id="PIRSF036915">
    <property type="entry name" value="Trnald_Bac_Plnt"/>
    <property type="match status" value="1"/>
</dbReference>
<sequence length="335" mass="37287">MYDKALNFSLWCDFLERDFIDKDFDELIKKGIINGATSNPAIFKNAILSSSAYDAAKEEFRKKEPKKLYEILATADIRSAAESLLKNFINGDDGFVSIEVDPCFADDAEAMYREGKHLYSTIGMPNVMIKIPATKAGYEAMRDLLKKGISVNATLVFSPEQTAKCIEAIKEGIAGFRRYFPKANLPKTVISIFVSRFDRLLDEKMAAAGLPTGKIGTMNASKCYNIIAKENLNYVKPLFASTGVKGDDLPKDYYVSELMYPGCVNTAPLETIGAFISGDQKPKMPPSDAQIEEFFARVAEAKIDMKKAYKKLLDDGLAAFEEAFKEIIKTLKKEK</sequence>
<organism evidence="12 13">
    <name type="scientific">Campylobacter gracilis RM3268</name>
    <dbReference type="NCBI Taxonomy" id="553220"/>
    <lineage>
        <taxon>Bacteria</taxon>
        <taxon>Pseudomonadati</taxon>
        <taxon>Campylobacterota</taxon>
        <taxon>Epsilonproteobacteria</taxon>
        <taxon>Campylobacterales</taxon>
        <taxon>Campylobacteraceae</taxon>
        <taxon>Campylobacter</taxon>
    </lineage>
</organism>
<evidence type="ECO:0000256" key="4">
    <source>
        <dbReference type="ARBA" id="ARBA00008426"/>
    </source>
</evidence>
<protein>
    <recommendedName>
        <fullName evidence="5 11">Transaldolase</fullName>
        <ecNumber evidence="5 11">2.2.1.2</ecNumber>
    </recommendedName>
</protein>
<feature type="active site" description="Schiff-base intermediate with substrate" evidence="11">
    <location>
        <position position="130"/>
    </location>
</feature>
<evidence type="ECO:0000256" key="1">
    <source>
        <dbReference type="ARBA" id="ARBA00003518"/>
    </source>
</evidence>
<dbReference type="SUPFAM" id="SSF51569">
    <property type="entry name" value="Aldolase"/>
    <property type="match status" value="1"/>
</dbReference>
<evidence type="ECO:0000256" key="3">
    <source>
        <dbReference type="ARBA" id="ARBA00004857"/>
    </source>
</evidence>
<comment type="subcellular location">
    <subcellularLocation>
        <location evidence="2 11">Cytoplasm</location>
    </subcellularLocation>
</comment>
<dbReference type="GO" id="GO:0005975">
    <property type="term" value="P:carbohydrate metabolic process"/>
    <property type="evidence" value="ECO:0007669"/>
    <property type="project" value="InterPro"/>
</dbReference>
<dbReference type="PANTHER" id="PTHR10683">
    <property type="entry name" value="TRANSALDOLASE"/>
    <property type="match status" value="1"/>
</dbReference>
<dbReference type="HAMAP" id="MF_00493">
    <property type="entry name" value="Transaldolase_2"/>
    <property type="match status" value="1"/>
</dbReference>
<evidence type="ECO:0000313" key="13">
    <source>
        <dbReference type="Proteomes" id="UP000005709"/>
    </source>
</evidence>
<evidence type="ECO:0000256" key="6">
    <source>
        <dbReference type="ARBA" id="ARBA00022490"/>
    </source>
</evidence>
<reference evidence="12 13" key="1">
    <citation type="submission" date="2009-07" db="EMBL/GenBank/DDBJ databases">
        <authorList>
            <person name="Madupu R."/>
            <person name="Sebastian Y."/>
            <person name="Durkin A.S."/>
            <person name="Torralba M."/>
            <person name="Methe B."/>
            <person name="Sutton G.G."/>
            <person name="Strausberg R.L."/>
            <person name="Nelson K.E."/>
        </authorList>
    </citation>
    <scope>NUCLEOTIDE SEQUENCE [LARGE SCALE GENOMIC DNA]</scope>
    <source>
        <strain evidence="12 13">RM3268</strain>
    </source>
</reference>
<dbReference type="GO" id="GO:0005737">
    <property type="term" value="C:cytoplasm"/>
    <property type="evidence" value="ECO:0007669"/>
    <property type="project" value="UniProtKB-SubCell"/>
</dbReference>
<comment type="caution">
    <text evidence="12">The sequence shown here is derived from an EMBL/GenBank/DDBJ whole genome shotgun (WGS) entry which is preliminary data.</text>
</comment>
<evidence type="ECO:0000256" key="2">
    <source>
        <dbReference type="ARBA" id="ARBA00004496"/>
    </source>
</evidence>
<dbReference type="GO" id="GO:0006098">
    <property type="term" value="P:pentose-phosphate shunt"/>
    <property type="evidence" value="ECO:0007669"/>
    <property type="project" value="UniProtKB-UniRule"/>
</dbReference>
<dbReference type="OrthoDB" id="9809101at2"/>
<dbReference type="eggNOG" id="COG0176">
    <property type="taxonomic scope" value="Bacteria"/>
</dbReference>
<keyword evidence="8 11" id="KW-0570">Pentose shunt</keyword>
<evidence type="ECO:0000256" key="7">
    <source>
        <dbReference type="ARBA" id="ARBA00022679"/>
    </source>
</evidence>
<dbReference type="PROSITE" id="PS01054">
    <property type="entry name" value="TRANSALDOLASE_1"/>
    <property type="match status" value="1"/>
</dbReference>
<dbReference type="EC" id="2.2.1.2" evidence="5 11"/>
<dbReference type="InterPro" id="IPR013785">
    <property type="entry name" value="Aldolase_TIM"/>
</dbReference>
<dbReference type="AlphaFoldDB" id="C8PEQ7"/>
<keyword evidence="7 11" id="KW-0808">Transferase</keyword>
<comment type="catalytic activity">
    <reaction evidence="10 11">
        <text>D-sedoheptulose 7-phosphate + D-glyceraldehyde 3-phosphate = D-erythrose 4-phosphate + beta-D-fructose 6-phosphate</text>
        <dbReference type="Rhea" id="RHEA:17053"/>
        <dbReference type="ChEBI" id="CHEBI:16897"/>
        <dbReference type="ChEBI" id="CHEBI:57483"/>
        <dbReference type="ChEBI" id="CHEBI:57634"/>
        <dbReference type="ChEBI" id="CHEBI:59776"/>
        <dbReference type="EC" id="2.2.1.2"/>
    </reaction>
</comment>
<accession>C8PEQ7</accession>
<keyword evidence="13" id="KW-1185">Reference proteome</keyword>
<dbReference type="PANTHER" id="PTHR10683:SF31">
    <property type="entry name" value="TRANSALDOLASE"/>
    <property type="match status" value="1"/>
</dbReference>
<dbReference type="Proteomes" id="UP000005709">
    <property type="component" value="Unassembled WGS sequence"/>
</dbReference>
<dbReference type="RefSeq" id="WP_005869554.1">
    <property type="nucleotide sequence ID" value="NZ_ACYG01000009.1"/>
</dbReference>
<comment type="similarity">
    <text evidence="4 11">Belongs to the transaldolase family. Type 2 subfamily.</text>
</comment>
<evidence type="ECO:0000256" key="11">
    <source>
        <dbReference type="HAMAP-Rule" id="MF_00493"/>
    </source>
</evidence>
<dbReference type="NCBIfam" id="NF003026">
    <property type="entry name" value="PRK03903.1"/>
    <property type="match status" value="1"/>
</dbReference>
<dbReference type="Gene3D" id="3.20.20.70">
    <property type="entry name" value="Aldolase class I"/>
    <property type="match status" value="1"/>
</dbReference>
<evidence type="ECO:0000256" key="9">
    <source>
        <dbReference type="ARBA" id="ARBA00023270"/>
    </source>
</evidence>
<dbReference type="GO" id="GO:0004801">
    <property type="term" value="F:transaldolase activity"/>
    <property type="evidence" value="ECO:0007669"/>
    <property type="project" value="UniProtKB-UniRule"/>
</dbReference>
<dbReference type="UniPathway" id="UPA00115">
    <property type="reaction ID" value="UER00414"/>
</dbReference>
<keyword evidence="9 11" id="KW-0704">Schiff base</keyword>
<evidence type="ECO:0000313" key="12">
    <source>
        <dbReference type="EMBL" id="EEV18535.1"/>
    </source>
</evidence>
<keyword evidence="6 11" id="KW-0963">Cytoplasm</keyword>
<evidence type="ECO:0000256" key="5">
    <source>
        <dbReference type="ARBA" id="ARBA00013151"/>
    </source>
</evidence>
<dbReference type="InterPro" id="IPR001585">
    <property type="entry name" value="TAL/FSA"/>
</dbReference>
<dbReference type="NCBIfam" id="TIGR00876">
    <property type="entry name" value="tal_mycobact"/>
    <property type="match status" value="1"/>
</dbReference>
<dbReference type="InterPro" id="IPR004732">
    <property type="entry name" value="Transaldolase_2"/>
</dbReference>
<dbReference type="EMBL" id="ACYG01000009">
    <property type="protein sequence ID" value="EEV18535.1"/>
    <property type="molecule type" value="Genomic_DNA"/>
</dbReference>
<proteinExistence type="inferred from homology"/>